<name>A0A409XQ74_PSICY</name>
<accession>A0A409XQ74</accession>
<gene>
    <name evidence="2" type="ORF">CVT25_004354</name>
</gene>
<dbReference type="EMBL" id="NHYD01000963">
    <property type="protein sequence ID" value="PPQ92867.1"/>
    <property type="molecule type" value="Genomic_DNA"/>
</dbReference>
<feature type="compositionally biased region" description="Low complexity" evidence="1">
    <location>
        <begin position="90"/>
        <end position="107"/>
    </location>
</feature>
<evidence type="ECO:0000313" key="2">
    <source>
        <dbReference type="EMBL" id="PPQ92867.1"/>
    </source>
</evidence>
<feature type="region of interest" description="Disordered" evidence="1">
    <location>
        <begin position="1"/>
        <end position="20"/>
    </location>
</feature>
<feature type="region of interest" description="Disordered" evidence="1">
    <location>
        <begin position="51"/>
        <end position="107"/>
    </location>
</feature>
<keyword evidence="3" id="KW-1185">Reference proteome</keyword>
<sequence length="107" mass="11710">MHQDLMIRLPESGSESLDEGRDVIGKEKLLLLVKGRAFQLHLETIQDQLKEAESVEQNSSNTPAPDVEQLVGDDDDLFAIDAPRSRPNHPGESTPKPSTKSSETGCS</sequence>
<evidence type="ECO:0000313" key="3">
    <source>
        <dbReference type="Proteomes" id="UP000283269"/>
    </source>
</evidence>
<dbReference type="InParanoid" id="A0A409XQ74"/>
<proteinExistence type="predicted"/>
<protein>
    <submittedName>
        <fullName evidence="2">Uncharacterized protein</fullName>
    </submittedName>
</protein>
<reference evidence="2 3" key="1">
    <citation type="journal article" date="2018" name="Evol. Lett.">
        <title>Horizontal gene cluster transfer increased hallucinogenic mushroom diversity.</title>
        <authorList>
            <person name="Reynolds H.T."/>
            <person name="Vijayakumar V."/>
            <person name="Gluck-Thaler E."/>
            <person name="Korotkin H.B."/>
            <person name="Matheny P.B."/>
            <person name="Slot J.C."/>
        </authorList>
    </citation>
    <scope>NUCLEOTIDE SEQUENCE [LARGE SCALE GENOMIC DNA]</scope>
    <source>
        <strain evidence="2 3">2631</strain>
    </source>
</reference>
<dbReference type="Proteomes" id="UP000283269">
    <property type="component" value="Unassembled WGS sequence"/>
</dbReference>
<evidence type="ECO:0000256" key="1">
    <source>
        <dbReference type="SAM" id="MobiDB-lite"/>
    </source>
</evidence>
<comment type="caution">
    <text evidence="2">The sequence shown here is derived from an EMBL/GenBank/DDBJ whole genome shotgun (WGS) entry which is preliminary data.</text>
</comment>
<dbReference type="AlphaFoldDB" id="A0A409XQ74"/>
<organism evidence="2 3">
    <name type="scientific">Psilocybe cyanescens</name>
    <dbReference type="NCBI Taxonomy" id="93625"/>
    <lineage>
        <taxon>Eukaryota</taxon>
        <taxon>Fungi</taxon>
        <taxon>Dikarya</taxon>
        <taxon>Basidiomycota</taxon>
        <taxon>Agaricomycotina</taxon>
        <taxon>Agaricomycetes</taxon>
        <taxon>Agaricomycetidae</taxon>
        <taxon>Agaricales</taxon>
        <taxon>Agaricineae</taxon>
        <taxon>Strophariaceae</taxon>
        <taxon>Psilocybe</taxon>
    </lineage>
</organism>